<reference evidence="1" key="2">
    <citation type="submission" date="2015-07" db="EMBL/GenBank/DDBJ databases">
        <authorList>
            <person name="Noorani M."/>
        </authorList>
    </citation>
    <scope>NUCLEOTIDE SEQUENCE</scope>
    <source>
        <strain evidence="1">Yugu1</strain>
    </source>
</reference>
<reference evidence="1" key="1">
    <citation type="journal article" date="2012" name="Nat. Biotechnol.">
        <title>Reference genome sequence of the model plant Setaria.</title>
        <authorList>
            <person name="Bennetzen J.L."/>
            <person name="Schmutz J."/>
            <person name="Wang H."/>
            <person name="Percifield R."/>
            <person name="Hawkins J."/>
            <person name="Pontaroli A.C."/>
            <person name="Estep M."/>
            <person name="Feng L."/>
            <person name="Vaughn J.N."/>
            <person name="Grimwood J."/>
            <person name="Jenkins J."/>
            <person name="Barry K."/>
            <person name="Lindquist E."/>
            <person name="Hellsten U."/>
            <person name="Deshpande S."/>
            <person name="Wang X."/>
            <person name="Wu X."/>
            <person name="Mitros T."/>
            <person name="Triplett J."/>
            <person name="Yang X."/>
            <person name="Ye C.Y."/>
            <person name="Mauro-Herrera M."/>
            <person name="Wang L."/>
            <person name="Li P."/>
            <person name="Sharma M."/>
            <person name="Sharma R."/>
            <person name="Ronald P.C."/>
            <person name="Panaud O."/>
            <person name="Kellogg E.A."/>
            <person name="Brutnell T.P."/>
            <person name="Doust A.N."/>
            <person name="Tuskan G.A."/>
            <person name="Rokhsar D."/>
            <person name="Devos K.M."/>
        </authorList>
    </citation>
    <scope>NUCLEOTIDE SEQUENCE [LARGE SCALE GENOMIC DNA]</scope>
    <source>
        <strain evidence="1">Yugu1</strain>
    </source>
</reference>
<dbReference type="EMBL" id="CM003535">
    <property type="protein sequence ID" value="RCV37615.1"/>
    <property type="molecule type" value="Genomic_DNA"/>
</dbReference>
<organism evidence="1">
    <name type="scientific">Setaria italica</name>
    <name type="common">Foxtail millet</name>
    <name type="synonym">Panicum italicum</name>
    <dbReference type="NCBI Taxonomy" id="4555"/>
    <lineage>
        <taxon>Eukaryota</taxon>
        <taxon>Viridiplantae</taxon>
        <taxon>Streptophyta</taxon>
        <taxon>Embryophyta</taxon>
        <taxon>Tracheophyta</taxon>
        <taxon>Spermatophyta</taxon>
        <taxon>Magnoliopsida</taxon>
        <taxon>Liliopsida</taxon>
        <taxon>Poales</taxon>
        <taxon>Poaceae</taxon>
        <taxon>PACMAD clade</taxon>
        <taxon>Panicoideae</taxon>
        <taxon>Panicodae</taxon>
        <taxon>Paniceae</taxon>
        <taxon>Cenchrinae</taxon>
        <taxon>Setaria</taxon>
    </lineage>
</organism>
<sequence>MCLDLERKKKNLFLKTYARRCKSKSNILKGHGEKTHSSNTCTAYRLYLLQRLAQMASSWPLLCRSPWVIDARWAYAADNTTAEG</sequence>
<dbReference type="AlphaFoldDB" id="A0A368S5A4"/>
<protein>
    <submittedName>
        <fullName evidence="1">Uncharacterized protein</fullName>
    </submittedName>
</protein>
<gene>
    <name evidence="1" type="ORF">SETIT_8G078000v2</name>
</gene>
<proteinExistence type="predicted"/>
<name>A0A368S5A4_SETIT</name>
<accession>A0A368S5A4</accession>
<evidence type="ECO:0000313" key="1">
    <source>
        <dbReference type="EMBL" id="RCV37615.1"/>
    </source>
</evidence>